<reference evidence="2" key="1">
    <citation type="submission" date="2022-11" db="UniProtKB">
        <authorList>
            <consortium name="WormBaseParasite"/>
        </authorList>
    </citation>
    <scope>IDENTIFICATION</scope>
</reference>
<dbReference type="WBParaSite" id="jg16274">
    <property type="protein sequence ID" value="jg16274"/>
    <property type="gene ID" value="jg16274"/>
</dbReference>
<accession>A0A915D7F3</accession>
<evidence type="ECO:0000313" key="1">
    <source>
        <dbReference type="Proteomes" id="UP000887574"/>
    </source>
</evidence>
<dbReference type="Proteomes" id="UP000887574">
    <property type="component" value="Unplaced"/>
</dbReference>
<protein>
    <submittedName>
        <fullName evidence="2">Uncharacterized protein</fullName>
    </submittedName>
</protein>
<name>A0A915D7F3_9BILA</name>
<keyword evidence="1" id="KW-1185">Reference proteome</keyword>
<proteinExistence type="predicted"/>
<organism evidence="1 2">
    <name type="scientific">Ditylenchus dipsaci</name>
    <dbReference type="NCBI Taxonomy" id="166011"/>
    <lineage>
        <taxon>Eukaryota</taxon>
        <taxon>Metazoa</taxon>
        <taxon>Ecdysozoa</taxon>
        <taxon>Nematoda</taxon>
        <taxon>Chromadorea</taxon>
        <taxon>Rhabditida</taxon>
        <taxon>Tylenchina</taxon>
        <taxon>Tylenchomorpha</taxon>
        <taxon>Sphaerularioidea</taxon>
        <taxon>Anguinidae</taxon>
        <taxon>Anguininae</taxon>
        <taxon>Ditylenchus</taxon>
    </lineage>
</organism>
<dbReference type="AlphaFoldDB" id="A0A915D7F3"/>
<sequence>MNAESRMSKSKDVLLQFLNTNDGIARQDVYMHQMKKYLTRVGRLMGINFSEFREVLDEDEDQAHQAVPEQIYQDE</sequence>
<evidence type="ECO:0000313" key="2">
    <source>
        <dbReference type="WBParaSite" id="jg16274"/>
    </source>
</evidence>